<dbReference type="AlphaFoldDB" id="A0A4U5MVZ0"/>
<sequence length="138" mass="15419">MKSTQGRLLSATTSKKNCVAGEFFLKHKTARSTTLHFSDRVQHAIRPECKGKATSPIRSTKDAEVSAIRSTKDAEVSAIRSTKDAETSRITFKNIADKVSYYEEESFCDDALQIVENEEPESEQLLPQETPKTTIHNV</sequence>
<name>A0A4U5MVZ0_STECR</name>
<accession>A0A4U5MVZ0</accession>
<reference evidence="2 3" key="1">
    <citation type="journal article" date="2015" name="Genome Biol.">
        <title>Comparative genomics of Steinernema reveals deeply conserved gene regulatory networks.</title>
        <authorList>
            <person name="Dillman A.R."/>
            <person name="Macchietto M."/>
            <person name="Porter C.F."/>
            <person name="Rogers A."/>
            <person name="Williams B."/>
            <person name="Antoshechkin I."/>
            <person name="Lee M.M."/>
            <person name="Goodwin Z."/>
            <person name="Lu X."/>
            <person name="Lewis E.E."/>
            <person name="Goodrich-Blair H."/>
            <person name="Stock S.P."/>
            <person name="Adams B.J."/>
            <person name="Sternberg P.W."/>
            <person name="Mortazavi A."/>
        </authorList>
    </citation>
    <scope>NUCLEOTIDE SEQUENCE [LARGE SCALE GENOMIC DNA]</scope>
    <source>
        <strain evidence="2 3">ALL</strain>
    </source>
</reference>
<comment type="caution">
    <text evidence="2">The sequence shown here is derived from an EMBL/GenBank/DDBJ whole genome shotgun (WGS) entry which is preliminary data.</text>
</comment>
<evidence type="ECO:0000313" key="2">
    <source>
        <dbReference type="EMBL" id="TKR73990.1"/>
    </source>
</evidence>
<keyword evidence="3" id="KW-1185">Reference proteome</keyword>
<organism evidence="2 3">
    <name type="scientific">Steinernema carpocapsae</name>
    <name type="common">Entomopathogenic nematode</name>
    <dbReference type="NCBI Taxonomy" id="34508"/>
    <lineage>
        <taxon>Eukaryota</taxon>
        <taxon>Metazoa</taxon>
        <taxon>Ecdysozoa</taxon>
        <taxon>Nematoda</taxon>
        <taxon>Chromadorea</taxon>
        <taxon>Rhabditida</taxon>
        <taxon>Tylenchina</taxon>
        <taxon>Panagrolaimomorpha</taxon>
        <taxon>Strongyloidoidea</taxon>
        <taxon>Steinernematidae</taxon>
        <taxon>Steinernema</taxon>
    </lineage>
</organism>
<proteinExistence type="predicted"/>
<evidence type="ECO:0000256" key="1">
    <source>
        <dbReference type="SAM" id="MobiDB-lite"/>
    </source>
</evidence>
<evidence type="ECO:0000313" key="3">
    <source>
        <dbReference type="Proteomes" id="UP000298663"/>
    </source>
</evidence>
<dbReference type="Proteomes" id="UP000298663">
    <property type="component" value="Unassembled WGS sequence"/>
</dbReference>
<gene>
    <name evidence="2" type="ORF">L596_021225</name>
</gene>
<reference evidence="2 3" key="2">
    <citation type="journal article" date="2019" name="G3 (Bethesda)">
        <title>Hybrid Assembly of the Genome of the Entomopathogenic Nematode Steinernema carpocapsae Identifies the X-Chromosome.</title>
        <authorList>
            <person name="Serra L."/>
            <person name="Macchietto M."/>
            <person name="Macias-Munoz A."/>
            <person name="McGill C.J."/>
            <person name="Rodriguez I.M."/>
            <person name="Rodriguez B."/>
            <person name="Murad R."/>
            <person name="Mortazavi A."/>
        </authorList>
    </citation>
    <scope>NUCLEOTIDE SEQUENCE [LARGE SCALE GENOMIC DNA]</scope>
    <source>
        <strain evidence="2 3">ALL</strain>
    </source>
</reference>
<dbReference type="EMBL" id="AZBU02000006">
    <property type="protein sequence ID" value="TKR73990.1"/>
    <property type="molecule type" value="Genomic_DNA"/>
</dbReference>
<feature type="region of interest" description="Disordered" evidence="1">
    <location>
        <begin position="117"/>
        <end position="138"/>
    </location>
</feature>
<protein>
    <submittedName>
        <fullName evidence="2">Uncharacterized protein</fullName>
    </submittedName>
</protein>